<dbReference type="InterPro" id="IPR009492">
    <property type="entry name" value="TniQ"/>
</dbReference>
<evidence type="ECO:0000313" key="3">
    <source>
        <dbReference type="Proteomes" id="UP001596435"/>
    </source>
</evidence>
<dbReference type="EMBL" id="JBHTAJ010000053">
    <property type="protein sequence ID" value="MFC7182787.1"/>
    <property type="molecule type" value="Genomic_DNA"/>
</dbReference>
<sequence length="334" mass="37112">MDSVAALNRVRARELPLHVRFMAGESTGSYVTRLAGRNGLEVQQLLDEVGHGSTRAVAPHLTELYLNRPAAERLAALAGRPLEVMRRALASLDAAYLLDDGDGTPAWSFPWAVRDGYLVRACALCAARRGIGEPAWMMVADPWHLCARHARWSDNSRDPQTPWIDVADWPQILATEHQRVAMVRCLGRTARALFADAHTMSRAESSAPDRLQSMADRLGEARTASLLSYPHTVRIARVLARAERRRLGRELTADSYEDWFTRSSQELGPRHRGVLRRWMECHKPVPGPAPRRGGELGRAVLVTPHTRIAPLDSVHQLSCLPSGPVASPFDRPFL</sequence>
<gene>
    <name evidence="2" type="ORF">ACFQMG_24870</name>
</gene>
<dbReference type="Proteomes" id="UP001596435">
    <property type="component" value="Unassembled WGS sequence"/>
</dbReference>
<dbReference type="RefSeq" id="WP_345703680.1">
    <property type="nucleotide sequence ID" value="NZ_BAABKV010000001.1"/>
</dbReference>
<feature type="domain" description="TniQ" evidence="1">
    <location>
        <begin position="16"/>
        <end position="149"/>
    </location>
</feature>
<accession>A0ABW2G2X9</accession>
<name>A0ABW2G2X9_9ACTN</name>
<proteinExistence type="predicted"/>
<reference evidence="3" key="1">
    <citation type="journal article" date="2019" name="Int. J. Syst. Evol. Microbiol.">
        <title>The Global Catalogue of Microorganisms (GCM) 10K type strain sequencing project: providing services to taxonomists for standard genome sequencing and annotation.</title>
        <authorList>
            <consortium name="The Broad Institute Genomics Platform"/>
            <consortium name="The Broad Institute Genome Sequencing Center for Infectious Disease"/>
            <person name="Wu L."/>
            <person name="Ma J."/>
        </authorList>
    </citation>
    <scope>NUCLEOTIDE SEQUENCE [LARGE SCALE GENOMIC DNA]</scope>
    <source>
        <strain evidence="3">CGMCC 1.12859</strain>
    </source>
</reference>
<keyword evidence="3" id="KW-1185">Reference proteome</keyword>
<evidence type="ECO:0000313" key="2">
    <source>
        <dbReference type="EMBL" id="MFC7182787.1"/>
    </source>
</evidence>
<comment type="caution">
    <text evidence="2">The sequence shown here is derived from an EMBL/GenBank/DDBJ whole genome shotgun (WGS) entry which is preliminary data.</text>
</comment>
<protein>
    <submittedName>
        <fullName evidence="2">TniQ family protein</fullName>
    </submittedName>
</protein>
<evidence type="ECO:0000259" key="1">
    <source>
        <dbReference type="Pfam" id="PF06527"/>
    </source>
</evidence>
<dbReference type="Pfam" id="PF06527">
    <property type="entry name" value="TniQ"/>
    <property type="match status" value="1"/>
</dbReference>
<organism evidence="2 3">
    <name type="scientific">Kitasatospora paranensis</name>
    <dbReference type="NCBI Taxonomy" id="258053"/>
    <lineage>
        <taxon>Bacteria</taxon>
        <taxon>Bacillati</taxon>
        <taxon>Actinomycetota</taxon>
        <taxon>Actinomycetes</taxon>
        <taxon>Kitasatosporales</taxon>
        <taxon>Streptomycetaceae</taxon>
        <taxon>Kitasatospora</taxon>
    </lineage>
</organism>